<organism evidence="9 10">
    <name type="scientific">Fastidiosipila sanguinis</name>
    <dbReference type="NCBI Taxonomy" id="236753"/>
    <lineage>
        <taxon>Bacteria</taxon>
        <taxon>Bacillati</taxon>
        <taxon>Bacillota</taxon>
        <taxon>Clostridia</taxon>
        <taxon>Eubacteriales</taxon>
        <taxon>Oscillospiraceae</taxon>
        <taxon>Fastidiosipila</taxon>
    </lineage>
</organism>
<dbReference type="GO" id="GO:0005829">
    <property type="term" value="C:cytosol"/>
    <property type="evidence" value="ECO:0007669"/>
    <property type="project" value="TreeGrafter"/>
</dbReference>
<keyword evidence="1" id="KW-0963">Cytoplasm</keyword>
<dbReference type="AlphaFoldDB" id="A0A2S0KLC3"/>
<evidence type="ECO:0000256" key="2">
    <source>
        <dbReference type="ARBA" id="ARBA00022598"/>
    </source>
</evidence>
<evidence type="ECO:0000256" key="6">
    <source>
        <dbReference type="ARBA" id="ARBA00022888"/>
    </source>
</evidence>
<dbReference type="PANTHER" id="PTHR30073">
    <property type="entry name" value="ASPARTATE--AMMONIA LIGASE"/>
    <property type="match status" value="1"/>
</dbReference>
<evidence type="ECO:0000256" key="3">
    <source>
        <dbReference type="ARBA" id="ARBA00022605"/>
    </source>
</evidence>
<accession>A0A2S0KLC3</accession>
<dbReference type="InterPro" id="IPR004618">
    <property type="entry name" value="AsnA"/>
</dbReference>
<dbReference type="EMBL" id="CP027226">
    <property type="protein sequence ID" value="AVM41825.1"/>
    <property type="molecule type" value="Genomic_DNA"/>
</dbReference>
<proteinExistence type="predicted"/>
<dbReference type="NCBIfam" id="TIGR00669">
    <property type="entry name" value="asnA"/>
    <property type="match status" value="1"/>
</dbReference>
<dbReference type="InterPro" id="IPR006195">
    <property type="entry name" value="aa-tRNA-synth_II"/>
</dbReference>
<keyword evidence="2 9" id="KW-0436">Ligase</keyword>
<dbReference type="PANTHER" id="PTHR30073:SF5">
    <property type="entry name" value="ASPARTATE--AMMONIA LIGASE"/>
    <property type="match status" value="1"/>
</dbReference>
<dbReference type="Gene3D" id="3.30.930.10">
    <property type="entry name" value="Bira Bifunctional Protein, Domain 2"/>
    <property type="match status" value="1"/>
</dbReference>
<dbReference type="GO" id="GO:0016740">
    <property type="term" value="F:transferase activity"/>
    <property type="evidence" value="ECO:0007669"/>
    <property type="project" value="UniProtKB-ARBA"/>
</dbReference>
<evidence type="ECO:0000259" key="8">
    <source>
        <dbReference type="PROSITE" id="PS50862"/>
    </source>
</evidence>
<feature type="domain" description="Aminoacyl-transfer RNA synthetases class-II family profile" evidence="8">
    <location>
        <begin position="108"/>
        <end position="321"/>
    </location>
</feature>
<dbReference type="SUPFAM" id="SSF55681">
    <property type="entry name" value="Class II aaRS and biotin synthetases"/>
    <property type="match status" value="1"/>
</dbReference>
<protein>
    <recommendedName>
        <fullName evidence="7">Aspartate--ammonia ligase</fullName>
        <ecNumber evidence="7">6.3.1.1</ecNumber>
    </recommendedName>
</protein>
<dbReference type="EC" id="6.3.1.1" evidence="7"/>
<dbReference type="GO" id="GO:0005524">
    <property type="term" value="F:ATP binding"/>
    <property type="evidence" value="ECO:0007669"/>
    <property type="project" value="UniProtKB-KW"/>
</dbReference>
<dbReference type="GO" id="GO:0004071">
    <property type="term" value="F:aspartate-ammonia ligase activity"/>
    <property type="evidence" value="ECO:0007669"/>
    <property type="project" value="UniProtKB-UniRule"/>
</dbReference>
<keyword evidence="10" id="KW-1185">Reference proteome</keyword>
<dbReference type="PIRSF" id="PIRSF001555">
    <property type="entry name" value="Asp_ammon_ligase"/>
    <property type="match status" value="1"/>
</dbReference>
<dbReference type="Proteomes" id="UP000237947">
    <property type="component" value="Chromosome"/>
</dbReference>
<evidence type="ECO:0000313" key="9">
    <source>
        <dbReference type="EMBL" id="AVM41825.1"/>
    </source>
</evidence>
<reference evidence="10" key="1">
    <citation type="submission" date="2018-02" db="EMBL/GenBank/DDBJ databases">
        <authorList>
            <person name="Holder M.E."/>
            <person name="Ajami N.J."/>
            <person name="Petrosino J.F."/>
        </authorList>
    </citation>
    <scope>NUCLEOTIDE SEQUENCE [LARGE SCALE GENOMIC DNA]</scope>
    <source>
        <strain evidence="10">CCUG 47711</strain>
    </source>
</reference>
<dbReference type="Pfam" id="PF03590">
    <property type="entry name" value="AsnA"/>
    <property type="match status" value="1"/>
</dbReference>
<evidence type="ECO:0000256" key="1">
    <source>
        <dbReference type="ARBA" id="ARBA00022490"/>
    </source>
</evidence>
<dbReference type="GO" id="GO:0140096">
    <property type="term" value="F:catalytic activity, acting on a protein"/>
    <property type="evidence" value="ECO:0007669"/>
    <property type="project" value="UniProtKB-ARBA"/>
</dbReference>
<name>A0A2S0KLC3_9FIRM</name>
<evidence type="ECO:0000256" key="4">
    <source>
        <dbReference type="ARBA" id="ARBA00022741"/>
    </source>
</evidence>
<keyword evidence="5" id="KW-0067">ATP-binding</keyword>
<gene>
    <name evidence="9" type="ORF">C5Q98_00635</name>
</gene>
<dbReference type="GO" id="GO:0006529">
    <property type="term" value="P:asparagine biosynthetic process"/>
    <property type="evidence" value="ECO:0007669"/>
    <property type="project" value="UniProtKB-UniRule"/>
</dbReference>
<keyword evidence="4" id="KW-0547">Nucleotide-binding</keyword>
<evidence type="ECO:0000313" key="10">
    <source>
        <dbReference type="Proteomes" id="UP000237947"/>
    </source>
</evidence>
<dbReference type="RefSeq" id="WP_106011813.1">
    <property type="nucleotide sequence ID" value="NZ_CP027226.1"/>
</dbReference>
<evidence type="ECO:0000256" key="5">
    <source>
        <dbReference type="ARBA" id="ARBA00022840"/>
    </source>
</evidence>
<keyword evidence="6" id="KW-0061">Asparagine biosynthesis</keyword>
<evidence type="ECO:0000256" key="7">
    <source>
        <dbReference type="NCBIfam" id="TIGR00669"/>
    </source>
</evidence>
<dbReference type="KEGG" id="fsa:C5Q98_00635"/>
<dbReference type="OrthoDB" id="9766088at2"/>
<sequence>MTKIFIPEGYQPILTIPETQACIEMLKDIFSRNLRQMLNLKRVSAPLFLRSEIALNDDLGGSSKAVEFKIPAIPDTTAEIVQSLAKWKRFALHQYGSEPGEGLVTDMNAIRKDEELDNLHSVYVDQWDWERVISADERNLEFLKEIVEKIHLAIVATSEILRAKFPDLPDYKGQTVYFIDAQDLEDLYPEEDAKTREYLISKEHGVVFLIGIGKELRSGKPHDSRASDYDDWDLNGDLLFYDEKFDRVIEISSMGIRVDSDSLLKQLTLRDELDKVDRPYHKAILEGELPLTIGGGIGQSRLSMLLLGKAHIGEVQSSIWDQETLDYCKARGVELL</sequence>
<dbReference type="InterPro" id="IPR045864">
    <property type="entry name" value="aa-tRNA-synth_II/BPL/LPL"/>
</dbReference>
<dbReference type="PROSITE" id="PS50862">
    <property type="entry name" value="AA_TRNA_LIGASE_II"/>
    <property type="match status" value="1"/>
</dbReference>
<keyword evidence="3" id="KW-0028">Amino-acid biosynthesis</keyword>